<evidence type="ECO:0000259" key="3">
    <source>
        <dbReference type="PROSITE" id="PS50887"/>
    </source>
</evidence>
<feature type="domain" description="GGDEF" evidence="3">
    <location>
        <begin position="178"/>
        <end position="311"/>
    </location>
</feature>
<dbReference type="PANTHER" id="PTHR44757">
    <property type="entry name" value="DIGUANYLATE CYCLASE DGCP"/>
    <property type="match status" value="1"/>
</dbReference>
<dbReference type="Pfam" id="PF00990">
    <property type="entry name" value="GGDEF"/>
    <property type="match status" value="1"/>
</dbReference>
<dbReference type="NCBIfam" id="TIGR00254">
    <property type="entry name" value="GGDEF"/>
    <property type="match status" value="1"/>
</dbReference>
<feature type="transmembrane region" description="Helical" evidence="1">
    <location>
        <begin position="51"/>
        <end position="79"/>
    </location>
</feature>
<keyword evidence="5" id="KW-1185">Reference proteome</keyword>
<organism evidence="4 5">
    <name type="scientific">Psychrosphaera aquimarina</name>
    <dbReference type="NCBI Taxonomy" id="2044854"/>
    <lineage>
        <taxon>Bacteria</taxon>
        <taxon>Pseudomonadati</taxon>
        <taxon>Pseudomonadota</taxon>
        <taxon>Gammaproteobacteria</taxon>
        <taxon>Alteromonadales</taxon>
        <taxon>Pseudoalteromonadaceae</taxon>
        <taxon>Psychrosphaera</taxon>
    </lineage>
</organism>
<gene>
    <name evidence="4" type="ORF">RT723_17480</name>
</gene>
<dbReference type="InterPro" id="IPR035919">
    <property type="entry name" value="EAL_sf"/>
</dbReference>
<dbReference type="InterPro" id="IPR052155">
    <property type="entry name" value="Biofilm_reg_signaling"/>
</dbReference>
<dbReference type="InterPro" id="IPR001633">
    <property type="entry name" value="EAL_dom"/>
</dbReference>
<feature type="transmembrane region" description="Helical" evidence="1">
    <location>
        <begin position="22"/>
        <end position="39"/>
    </location>
</feature>
<keyword evidence="1" id="KW-0812">Transmembrane</keyword>
<dbReference type="PROSITE" id="PS50883">
    <property type="entry name" value="EAL"/>
    <property type="match status" value="1"/>
</dbReference>
<dbReference type="SMART" id="SM00052">
    <property type="entry name" value="EAL"/>
    <property type="match status" value="1"/>
</dbReference>
<proteinExistence type="predicted"/>
<feature type="domain" description="EAL" evidence="2">
    <location>
        <begin position="320"/>
        <end position="574"/>
    </location>
</feature>
<evidence type="ECO:0000259" key="2">
    <source>
        <dbReference type="PROSITE" id="PS50883"/>
    </source>
</evidence>
<dbReference type="SUPFAM" id="SSF55073">
    <property type="entry name" value="Nucleotide cyclase"/>
    <property type="match status" value="1"/>
</dbReference>
<dbReference type="CDD" id="cd01949">
    <property type="entry name" value="GGDEF"/>
    <property type="match status" value="1"/>
</dbReference>
<dbReference type="RefSeq" id="WP_315948429.1">
    <property type="nucleotide sequence ID" value="NZ_JAWCUA010000010.1"/>
</dbReference>
<dbReference type="Gene3D" id="3.30.70.270">
    <property type="match status" value="1"/>
</dbReference>
<dbReference type="InterPro" id="IPR029787">
    <property type="entry name" value="Nucleotide_cyclase"/>
</dbReference>
<dbReference type="Proteomes" id="UP001257914">
    <property type="component" value="Unassembled WGS sequence"/>
</dbReference>
<dbReference type="PROSITE" id="PS50887">
    <property type="entry name" value="GGDEF"/>
    <property type="match status" value="1"/>
</dbReference>
<dbReference type="PANTHER" id="PTHR44757:SF2">
    <property type="entry name" value="BIOFILM ARCHITECTURE MAINTENANCE PROTEIN MBAA"/>
    <property type="match status" value="1"/>
</dbReference>
<dbReference type="SUPFAM" id="SSF141868">
    <property type="entry name" value="EAL domain-like"/>
    <property type="match status" value="1"/>
</dbReference>
<evidence type="ECO:0000313" key="5">
    <source>
        <dbReference type="Proteomes" id="UP001257914"/>
    </source>
</evidence>
<dbReference type="Pfam" id="PF00563">
    <property type="entry name" value="EAL"/>
    <property type="match status" value="1"/>
</dbReference>
<sequence length="575" mass="65162">MIAAVLLIPVYSFVKNEKINQASFILLSVLTILVTQFMWRHGGLYDESVLAYPCILIMAAMVGNKSLFIFLLVFISASIGLNGLVNSQSWYINSITNITLGNTFLILITIYLISYIIWVMVEDFRDLVQKLNIENSNVIKSKQEIENLLHHDLLTGLPNKIMAKELFSKARSNTDSAKNIYLMFLDLDNFKVINDALGHQAGDALLIELSQRMFQLLQTRDSVCRYIGDEFVVIVESTESEEYVASLAQQIIEQISKPFYYLSNEFICGCSIGISTTATDGEDFDTLLKHADAAMYYSKSQGGNSFHFYNKEMNIHGHEYISVVSDLRKAIAQDELVLTYQPKIDIQNNKIIGAEALIRWQHPEKGLIYPDEFIPHAEKSGLIIEIGDWVLSAACRQCKQWLNSGYSDFTMAVNVSSKQFAKKDFYTKVENTLSEYQLNASSLELEMTESLLIDNSDELKSTLKNLHDLGVHLSIDDFGTGYSNLGYLKAFDIEYLKIDRSFISDLVTNPKNKTLVKAIVQMSHGLEIQNIAEGVENEQTVRVLQQLQCEIGQGYYWSKPIFAEQFEVFAAEFNK</sequence>
<evidence type="ECO:0000313" key="4">
    <source>
        <dbReference type="EMBL" id="MDU0114750.1"/>
    </source>
</evidence>
<dbReference type="SMART" id="SM00267">
    <property type="entry name" value="GGDEF"/>
    <property type="match status" value="1"/>
</dbReference>
<keyword evidence="1" id="KW-0472">Membrane</keyword>
<comment type="caution">
    <text evidence="4">The sequence shown here is derived from an EMBL/GenBank/DDBJ whole genome shotgun (WGS) entry which is preliminary data.</text>
</comment>
<dbReference type="CDD" id="cd01948">
    <property type="entry name" value="EAL"/>
    <property type="match status" value="1"/>
</dbReference>
<feature type="transmembrane region" description="Helical" evidence="1">
    <location>
        <begin position="99"/>
        <end position="121"/>
    </location>
</feature>
<dbReference type="InterPro" id="IPR043128">
    <property type="entry name" value="Rev_trsase/Diguanyl_cyclase"/>
</dbReference>
<reference evidence="4 5" key="1">
    <citation type="submission" date="2023-10" db="EMBL/GenBank/DDBJ databases">
        <title>Psychrosphaera aquimaarina strain SW33 isolated from seawater.</title>
        <authorList>
            <person name="Bayburt H."/>
            <person name="Kim J.M."/>
            <person name="Choi B.J."/>
            <person name="Jeon C.O."/>
        </authorList>
    </citation>
    <scope>NUCLEOTIDE SEQUENCE [LARGE SCALE GENOMIC DNA]</scope>
    <source>
        <strain evidence="4 5">KCTC 52743</strain>
    </source>
</reference>
<dbReference type="Gene3D" id="3.20.20.450">
    <property type="entry name" value="EAL domain"/>
    <property type="match status" value="1"/>
</dbReference>
<evidence type="ECO:0000256" key="1">
    <source>
        <dbReference type="SAM" id="Phobius"/>
    </source>
</evidence>
<name>A0ABU3R501_9GAMM</name>
<accession>A0ABU3R501</accession>
<protein>
    <submittedName>
        <fullName evidence="4">EAL domain-containing protein</fullName>
    </submittedName>
</protein>
<dbReference type="InterPro" id="IPR000160">
    <property type="entry name" value="GGDEF_dom"/>
</dbReference>
<keyword evidence="1" id="KW-1133">Transmembrane helix</keyword>
<dbReference type="EMBL" id="JAWCUA010000010">
    <property type="protein sequence ID" value="MDU0114750.1"/>
    <property type="molecule type" value="Genomic_DNA"/>
</dbReference>